<dbReference type="InterPro" id="IPR027417">
    <property type="entry name" value="P-loop_NTPase"/>
</dbReference>
<dbReference type="Gene3D" id="3.40.50.300">
    <property type="entry name" value="P-loop containing nucleotide triphosphate hydrolases"/>
    <property type="match status" value="1"/>
</dbReference>
<evidence type="ECO:0000256" key="7">
    <source>
        <dbReference type="ARBA" id="ARBA00023136"/>
    </source>
</evidence>
<sequence length="237" mass="26374">MLNIAKLTYQYQDESFMFDLTIKQGSIMALMGPSGAGKSTLLSLIAGFIDPQSGQVEVEGHSVLGQPPHQRPFAMLFQDHNLFHHLSVWENIALGLNPSLKLTDSQRQQVVEAARQVGLEALLTRLPEQLSGGQKQRVALARCFVQAHPIWLLDEPFSALDPLLREEMLELVKSLAKARSVTVLMVTHHLNDTQTIASHFAFLAQGQVQVTGEIEQLHERNAHPLFSEFVRAGSHRS</sequence>
<evidence type="ECO:0000256" key="4">
    <source>
        <dbReference type="ARBA" id="ARBA00022741"/>
    </source>
</evidence>
<keyword evidence="10" id="KW-1185">Reference proteome</keyword>
<reference evidence="9" key="1">
    <citation type="submission" date="2020-08" db="EMBL/GenBank/DDBJ databases">
        <title>Genome Sequencing and Pan-Genome Analysis of Migratory bird Vibrio Strains, Inner Mongolia.</title>
        <authorList>
            <person name="Zheng L."/>
        </authorList>
    </citation>
    <scope>NUCLEOTIDE SEQUENCE</scope>
    <source>
        <strain evidence="9">M13F</strain>
    </source>
</reference>
<protein>
    <submittedName>
        <fullName evidence="9">Thiamine ABC transporter ATP-binding protein</fullName>
    </submittedName>
</protein>
<dbReference type="Proteomes" id="UP000615796">
    <property type="component" value="Unassembled WGS sequence"/>
</dbReference>
<evidence type="ECO:0000256" key="3">
    <source>
        <dbReference type="ARBA" id="ARBA00022519"/>
    </source>
</evidence>
<dbReference type="InterPro" id="IPR003593">
    <property type="entry name" value="AAA+_ATPase"/>
</dbReference>
<dbReference type="NCBIfam" id="TIGR01277">
    <property type="entry name" value="thiQ"/>
    <property type="match status" value="1"/>
</dbReference>
<dbReference type="InterPro" id="IPR017871">
    <property type="entry name" value="ABC_transporter-like_CS"/>
</dbReference>
<accession>A0A9X0R971</accession>
<dbReference type="Pfam" id="PF00005">
    <property type="entry name" value="ABC_tran"/>
    <property type="match status" value="1"/>
</dbReference>
<dbReference type="AlphaFoldDB" id="A0A9X0R971"/>
<dbReference type="PANTHER" id="PTHR42781">
    <property type="entry name" value="SPERMIDINE/PUTRESCINE IMPORT ATP-BINDING PROTEIN POTA"/>
    <property type="match status" value="1"/>
</dbReference>
<dbReference type="PANTHER" id="PTHR42781:SF1">
    <property type="entry name" value="THIAMINE IMPORT ATP-BINDING PROTEIN THIQ"/>
    <property type="match status" value="1"/>
</dbReference>
<evidence type="ECO:0000313" key="9">
    <source>
        <dbReference type="EMBL" id="MBC5851817.1"/>
    </source>
</evidence>
<keyword evidence="4" id="KW-0547">Nucleotide-binding</keyword>
<dbReference type="PROSITE" id="PS50893">
    <property type="entry name" value="ABC_TRANSPORTER_2"/>
    <property type="match status" value="1"/>
</dbReference>
<evidence type="ECO:0000256" key="6">
    <source>
        <dbReference type="ARBA" id="ARBA00022967"/>
    </source>
</evidence>
<dbReference type="SMART" id="SM00382">
    <property type="entry name" value="AAA"/>
    <property type="match status" value="1"/>
</dbReference>
<dbReference type="GO" id="GO:0016020">
    <property type="term" value="C:membrane"/>
    <property type="evidence" value="ECO:0007669"/>
    <property type="project" value="InterPro"/>
</dbReference>
<keyword evidence="7" id="KW-0472">Membrane</keyword>
<dbReference type="InterPro" id="IPR003439">
    <property type="entry name" value="ABC_transporter-like_ATP-bd"/>
</dbReference>
<name>A0A9X0R971_VIBME</name>
<organism evidence="9 10">
    <name type="scientific">Vibrio metschnikovii</name>
    <dbReference type="NCBI Taxonomy" id="28172"/>
    <lineage>
        <taxon>Bacteria</taxon>
        <taxon>Pseudomonadati</taxon>
        <taxon>Pseudomonadota</taxon>
        <taxon>Gammaproteobacteria</taxon>
        <taxon>Vibrionales</taxon>
        <taxon>Vibrionaceae</taxon>
        <taxon>Vibrio</taxon>
    </lineage>
</organism>
<dbReference type="GO" id="GO:0016887">
    <property type="term" value="F:ATP hydrolysis activity"/>
    <property type="evidence" value="ECO:0007669"/>
    <property type="project" value="InterPro"/>
</dbReference>
<dbReference type="RefSeq" id="WP_187026421.1">
    <property type="nucleotide sequence ID" value="NZ_JACRUP010000008.1"/>
</dbReference>
<proteinExistence type="predicted"/>
<evidence type="ECO:0000256" key="1">
    <source>
        <dbReference type="ARBA" id="ARBA00022448"/>
    </source>
</evidence>
<dbReference type="InterPro" id="IPR005968">
    <property type="entry name" value="Thiamine_ABC_ThiQ"/>
</dbReference>
<dbReference type="GO" id="GO:0005524">
    <property type="term" value="F:ATP binding"/>
    <property type="evidence" value="ECO:0007669"/>
    <property type="project" value="UniProtKB-KW"/>
</dbReference>
<evidence type="ECO:0000256" key="2">
    <source>
        <dbReference type="ARBA" id="ARBA00022475"/>
    </source>
</evidence>
<comment type="caution">
    <text evidence="9">The sequence shown here is derived from an EMBL/GenBank/DDBJ whole genome shotgun (WGS) entry which is preliminary data.</text>
</comment>
<evidence type="ECO:0000256" key="5">
    <source>
        <dbReference type="ARBA" id="ARBA00022840"/>
    </source>
</evidence>
<dbReference type="GO" id="GO:0071934">
    <property type="term" value="P:thiamine transmembrane transport"/>
    <property type="evidence" value="ECO:0007669"/>
    <property type="project" value="InterPro"/>
</dbReference>
<evidence type="ECO:0000259" key="8">
    <source>
        <dbReference type="PROSITE" id="PS50893"/>
    </source>
</evidence>
<dbReference type="PROSITE" id="PS00211">
    <property type="entry name" value="ABC_TRANSPORTER_1"/>
    <property type="match status" value="1"/>
</dbReference>
<keyword evidence="3" id="KW-0997">Cell inner membrane</keyword>
<keyword evidence="2" id="KW-1003">Cell membrane</keyword>
<dbReference type="GO" id="GO:0042626">
    <property type="term" value="F:ATPase-coupled transmembrane transporter activity"/>
    <property type="evidence" value="ECO:0007669"/>
    <property type="project" value="InterPro"/>
</dbReference>
<dbReference type="InterPro" id="IPR050093">
    <property type="entry name" value="ABC_SmlMolc_Importer"/>
</dbReference>
<evidence type="ECO:0000313" key="10">
    <source>
        <dbReference type="Proteomes" id="UP000615796"/>
    </source>
</evidence>
<dbReference type="SUPFAM" id="SSF52540">
    <property type="entry name" value="P-loop containing nucleoside triphosphate hydrolases"/>
    <property type="match status" value="1"/>
</dbReference>
<keyword evidence="1" id="KW-0813">Transport</keyword>
<gene>
    <name evidence="9" type="primary">thiQ</name>
    <name evidence="9" type="ORF">H8Q88_12970</name>
</gene>
<keyword evidence="5 9" id="KW-0067">ATP-binding</keyword>
<keyword evidence="6" id="KW-1278">Translocase</keyword>
<dbReference type="EMBL" id="JACRUP010000008">
    <property type="protein sequence ID" value="MBC5851817.1"/>
    <property type="molecule type" value="Genomic_DNA"/>
</dbReference>
<feature type="domain" description="ABC transporter" evidence="8">
    <location>
        <begin position="2"/>
        <end position="230"/>
    </location>
</feature>